<evidence type="ECO:0000259" key="2">
    <source>
        <dbReference type="Pfam" id="PF24544"/>
    </source>
</evidence>
<organism evidence="4 5">
    <name type="scientific">Stephania japonica</name>
    <dbReference type="NCBI Taxonomy" id="461633"/>
    <lineage>
        <taxon>Eukaryota</taxon>
        <taxon>Viridiplantae</taxon>
        <taxon>Streptophyta</taxon>
        <taxon>Embryophyta</taxon>
        <taxon>Tracheophyta</taxon>
        <taxon>Spermatophyta</taxon>
        <taxon>Magnoliopsida</taxon>
        <taxon>Ranunculales</taxon>
        <taxon>Menispermaceae</taxon>
        <taxon>Menispermoideae</taxon>
        <taxon>Cissampelideae</taxon>
        <taxon>Stephania</taxon>
    </lineage>
</organism>
<dbReference type="Gene3D" id="1.25.40.10">
    <property type="entry name" value="Tetratricopeptide repeat domain"/>
    <property type="match status" value="1"/>
</dbReference>
<dbReference type="PANTHER" id="PTHR12975:SF6">
    <property type="entry name" value="TRAFFICKING PROTEIN PARTICLE COMPLEX SUBUNIT 8"/>
    <property type="match status" value="1"/>
</dbReference>
<name>A0AAP0NZ06_9MAGN</name>
<evidence type="ECO:0000259" key="3">
    <source>
        <dbReference type="Pfam" id="PF24545"/>
    </source>
</evidence>
<accession>A0AAP0NZ06</accession>
<feature type="domain" description="TPPC8 second Ig-like" evidence="2">
    <location>
        <begin position="822"/>
        <end position="949"/>
    </location>
</feature>
<dbReference type="Pfam" id="PF24545">
    <property type="entry name" value="Ig_TPPC8_1st"/>
    <property type="match status" value="1"/>
</dbReference>
<sequence length="1340" mass="151125">MADPSASYLGNTLIEEISPVVMVLRTPLVEDSCRKNGLSFVDALRPFSLFNDIDVPVRTASDQPYRLHKFKLRLHYASEIRQPDLEVSKEHLKKVVTQASDVDTSDLRSDPPQIDSLLKAAESESLSSWFQIFNKELIHIASFSEHEALDHPVACLLVVSSKDEKPINKFVELFDTNQLPSLLNDSVMDPKILKHYLLLHDNQDGTLEKASNILAEMRSTFGSNECRLLTINSAEDGSTDWQDNPWIPHKIDASISQHLGCLLNMDDINEMKNFMQDLASKQIIPHMEQKIRVLNQQVSATRKGFRNQIKNLWWRKGKDDAPETSSGQMYAFNSIESQMRVLGDYAFMLRDYELALSNYRLLSTDYKLDKAWKRYAGVQEMMGLAFFMLDQSKKDVEYCMENALSTYLKLGSSGQQNVTRCGLWWTEILKARDQYKEAAGVYFRISNEGPSLQAAVMLEQASYCYLLSNPPMLRKYGFHLVLAGNRYYISEQRKHAIRAYRSAISVYKGNAWSFINDHVHYHIGKWYSFIEIFDVALQHLLEVVACTHQSVATQELFLRDFLQTVQKLGKAFEVFRMQLPVINIPSLKVLFEDQRTYGSVGAVNIKESLWKCLEEDMIPLLPAARTNWLESQSKLPKKSKDSNICVAGEQIRVEIEFRNPLKIPISVSGASLICQLSAEPESVESEVVNQADNNVDGNSSATVFQNDSELIKLKRNWEQNAGSSFVLSEVDFSLGGSETTVIQFAVTPKVEGILNIVGVRWKLSDSVIGYHSFDSTLLKKKTVKGRRRGGQNAQSPLKFTVIKSLPKLECCIHHLPSKAYAGELHRLVLELKNRSKFPVKNMRMKISDPRFLNAGSLDDMKIEFPICLEKQINSQDSIMQPNVVQGSNGLLFSFPEILGDQLLGDCVIGETTFTWPLWLHTSTTGRISLYMSIYYEMENSSNDIRYRTLRTQYDLEVLPSLDMSVQVAPCPSRLQEFLVRMDVTNRSSSESFLLHQFSSVGYDWEISSLPPDGTTHPFQMLTAGQALSCFFKLKKCNNLETEGMPSSTTLRGSDVRLGPRDSDKALFDISRAPLANFHSYERLDQGKSIQGSSSVDFILISQQKQNASAASDPPRLFSHHSCHHRQESEATICKIVRRDRAVVIDFVDVSYDLIVMKFVSCNIINHNKSIRTTEPASILDNLTKKVKQIIEKGVHHGVAPGDLIVIHGIESGVFVGVEICFPLGVASSPRSSLSGIAEASTNIHISIYSKSSNPQPLQLHVYSPTTTYFSNLSNSYKMALAEQRVLLAREQTDGKGGCSGLDTSKDTNCLNNLRKQTWNPHITSSRSNFPRIHKQENSTT</sequence>
<keyword evidence="5" id="KW-1185">Reference proteome</keyword>
<reference evidence="4 5" key="1">
    <citation type="submission" date="2024-01" db="EMBL/GenBank/DDBJ databases">
        <title>Genome assemblies of Stephania.</title>
        <authorList>
            <person name="Yang L."/>
        </authorList>
    </citation>
    <scope>NUCLEOTIDE SEQUENCE [LARGE SCALE GENOMIC DNA]</scope>
    <source>
        <strain evidence="4">QJT</strain>
        <tissue evidence="4">Leaf</tissue>
    </source>
</reference>
<evidence type="ECO:0008006" key="6">
    <source>
        <dbReference type="Google" id="ProtNLM"/>
    </source>
</evidence>
<dbReference type="PANTHER" id="PTHR12975">
    <property type="entry name" value="TRANSPORT PROTEIN TRAPP"/>
    <property type="match status" value="1"/>
</dbReference>
<dbReference type="InterPro" id="IPR058541">
    <property type="entry name" value="Ig_TPPC8_1st"/>
</dbReference>
<dbReference type="InterPro" id="IPR011990">
    <property type="entry name" value="TPR-like_helical_dom_sf"/>
</dbReference>
<protein>
    <recommendedName>
        <fullName evidence="6">Trafficking protein particle complex subunit 8</fullName>
    </recommendedName>
</protein>
<dbReference type="SUPFAM" id="SSF48452">
    <property type="entry name" value="TPR-like"/>
    <property type="match status" value="1"/>
</dbReference>
<dbReference type="Pfam" id="PF12739">
    <property type="entry name" value="TRAPPC-Trs85"/>
    <property type="match status" value="1"/>
</dbReference>
<evidence type="ECO:0000256" key="1">
    <source>
        <dbReference type="SAM" id="MobiDB-lite"/>
    </source>
</evidence>
<dbReference type="Pfam" id="PF24544">
    <property type="entry name" value="Ig_TPPC8_2nd"/>
    <property type="match status" value="1"/>
</dbReference>
<dbReference type="GO" id="GO:1990072">
    <property type="term" value="C:TRAPPIII protein complex"/>
    <property type="evidence" value="ECO:0007669"/>
    <property type="project" value="TreeGrafter"/>
</dbReference>
<proteinExistence type="predicted"/>
<dbReference type="EMBL" id="JBBNAE010000005">
    <property type="protein sequence ID" value="KAK9122935.1"/>
    <property type="molecule type" value="Genomic_DNA"/>
</dbReference>
<comment type="caution">
    <text evidence="4">The sequence shown here is derived from an EMBL/GenBank/DDBJ whole genome shotgun (WGS) entry which is preliminary data.</text>
</comment>
<feature type="region of interest" description="Disordered" evidence="1">
    <location>
        <begin position="1320"/>
        <end position="1340"/>
    </location>
</feature>
<gene>
    <name evidence="4" type="ORF">Sjap_012537</name>
</gene>
<feature type="domain" description="TPPC8 first Ig-like" evidence="3">
    <location>
        <begin position="607"/>
        <end position="786"/>
    </location>
</feature>
<dbReference type="InterPro" id="IPR024420">
    <property type="entry name" value="TRAPP_III_complex_Trs85"/>
</dbReference>
<evidence type="ECO:0000313" key="5">
    <source>
        <dbReference type="Proteomes" id="UP001417504"/>
    </source>
</evidence>
<evidence type="ECO:0000313" key="4">
    <source>
        <dbReference type="EMBL" id="KAK9122935.1"/>
    </source>
</evidence>
<dbReference type="InterPro" id="IPR058538">
    <property type="entry name" value="Ig_TPPC8_2nd"/>
</dbReference>
<dbReference type="Proteomes" id="UP001417504">
    <property type="component" value="Unassembled WGS sequence"/>
</dbReference>